<evidence type="ECO:0000256" key="1">
    <source>
        <dbReference type="SAM" id="MobiDB-lite"/>
    </source>
</evidence>
<evidence type="ECO:0000259" key="3">
    <source>
        <dbReference type="Pfam" id="PF13203"/>
    </source>
</evidence>
<feature type="compositionally biased region" description="Low complexity" evidence="1">
    <location>
        <begin position="9"/>
        <end position="20"/>
    </location>
</feature>
<proteinExistence type="predicted"/>
<dbReference type="InterPro" id="IPR018698">
    <property type="entry name" value="VWA-like_dom"/>
</dbReference>
<dbReference type="Pfam" id="PF09967">
    <property type="entry name" value="DUF2201"/>
    <property type="match status" value="1"/>
</dbReference>
<sequence length="436" mass="46585">MAPDPTPAAPALDDPEAVAPVQDPVASGHTDPEAVAPARERAAEAARRLDRTKLLAARLKAAGGQPYLASALYSLTVVPSLGVPTMGVDRHWRCYVNPGFVEATPVHELAAVWVHEVAHLLRDHHARAALLVPGYRHDHQRVNIAQDCEINDDLSSLPSGAMRPEMFGLPDGQLFEQYVPGIPAGHRHHECGSGAHGRPQPWESSDAARVSPVEAAAIRRQTAQELRAQAKARGRIPAGWRRWADEILQPTVDWRRALTGAVREAASWASGAVDYTYQRPSRRGAAVPRVVLPSLRRPMPRVAVVVDTSGSMGDDELRAVLGEVAGVLRAVGIGRNRVAVLACDADVHAVRRAATVGDVVLAGGGGTDMRVGIDQALKGPERPHIVIVLTDGYTPWPEAQPGQVRVIAGVIGEGGDDPPSWIETIRIPLETGAVGR</sequence>
<keyword evidence="5" id="KW-1185">Reference proteome</keyword>
<feature type="region of interest" description="Disordered" evidence="1">
    <location>
        <begin position="1"/>
        <end position="39"/>
    </location>
</feature>
<dbReference type="InterPro" id="IPR025154">
    <property type="entry name" value="Put_metallopeptidase_dom"/>
</dbReference>
<evidence type="ECO:0000313" key="5">
    <source>
        <dbReference type="Proteomes" id="UP000590749"/>
    </source>
</evidence>
<dbReference type="PANTHER" id="PTHR38730:SF1">
    <property type="entry name" value="SLL7028 PROTEIN"/>
    <property type="match status" value="1"/>
</dbReference>
<evidence type="ECO:0000259" key="2">
    <source>
        <dbReference type="Pfam" id="PF09967"/>
    </source>
</evidence>
<feature type="domain" description="VWA-like" evidence="2">
    <location>
        <begin position="302"/>
        <end position="427"/>
    </location>
</feature>
<dbReference type="Gene3D" id="3.40.50.410">
    <property type="entry name" value="von Willebrand factor, type A domain"/>
    <property type="match status" value="1"/>
</dbReference>
<gene>
    <name evidence="4" type="ORF">FHR83_002086</name>
</gene>
<dbReference type="Proteomes" id="UP000590749">
    <property type="component" value="Unassembled WGS sequence"/>
</dbReference>
<dbReference type="EMBL" id="JACHXF010000003">
    <property type="protein sequence ID" value="MBB3094434.1"/>
    <property type="molecule type" value="Genomic_DNA"/>
</dbReference>
<name>A0A7W5FDH5_9ACTN</name>
<dbReference type="InterPro" id="IPR036465">
    <property type="entry name" value="vWFA_dom_sf"/>
</dbReference>
<accession>A0A7W5FDH5</accession>
<reference evidence="4 5" key="1">
    <citation type="submission" date="2020-08" db="EMBL/GenBank/DDBJ databases">
        <title>Genomic Encyclopedia of Type Strains, Phase III (KMG-III): the genomes of soil and plant-associated and newly described type strains.</title>
        <authorList>
            <person name="Whitman W."/>
        </authorList>
    </citation>
    <scope>NUCLEOTIDE SEQUENCE [LARGE SCALE GENOMIC DNA]</scope>
    <source>
        <strain evidence="4 5">CECT 3287</strain>
    </source>
</reference>
<protein>
    <submittedName>
        <fullName evidence="4">Putative metal-dependent peptidase</fullName>
    </submittedName>
</protein>
<dbReference type="PANTHER" id="PTHR38730">
    <property type="entry name" value="SLL7028 PROTEIN"/>
    <property type="match status" value="1"/>
</dbReference>
<dbReference type="AlphaFoldDB" id="A0A7W5FDH5"/>
<dbReference type="RefSeq" id="WP_229794751.1">
    <property type="nucleotide sequence ID" value="NZ_BMPW01000008.1"/>
</dbReference>
<dbReference type="SUPFAM" id="SSF53300">
    <property type="entry name" value="vWA-like"/>
    <property type="match status" value="1"/>
</dbReference>
<organism evidence="4 5">
    <name type="scientific">Actinoplanes campanulatus</name>
    <dbReference type="NCBI Taxonomy" id="113559"/>
    <lineage>
        <taxon>Bacteria</taxon>
        <taxon>Bacillati</taxon>
        <taxon>Actinomycetota</taxon>
        <taxon>Actinomycetes</taxon>
        <taxon>Micromonosporales</taxon>
        <taxon>Micromonosporaceae</taxon>
        <taxon>Actinoplanes</taxon>
    </lineage>
</organism>
<evidence type="ECO:0000313" key="4">
    <source>
        <dbReference type="EMBL" id="MBB3094434.1"/>
    </source>
</evidence>
<dbReference type="CDD" id="cd00198">
    <property type="entry name" value="vWFA"/>
    <property type="match status" value="1"/>
</dbReference>
<feature type="domain" description="Putative metallopeptidase" evidence="3">
    <location>
        <begin position="53"/>
        <end position="197"/>
    </location>
</feature>
<comment type="caution">
    <text evidence="4">The sequence shown here is derived from an EMBL/GenBank/DDBJ whole genome shotgun (WGS) entry which is preliminary data.</text>
</comment>
<dbReference type="Pfam" id="PF13203">
    <property type="entry name" value="DUF2201_N"/>
    <property type="match status" value="1"/>
</dbReference>